<gene>
    <name evidence="3" type="ORF">E0E05_12055</name>
</gene>
<accession>A0A4V1A438</accession>
<organism evidence="3 4">
    <name type="scientific">Roseitalea porphyridii</name>
    <dbReference type="NCBI Taxonomy" id="1852022"/>
    <lineage>
        <taxon>Bacteria</taxon>
        <taxon>Pseudomonadati</taxon>
        <taxon>Pseudomonadota</taxon>
        <taxon>Alphaproteobacteria</taxon>
        <taxon>Hyphomicrobiales</taxon>
        <taxon>Ahrensiaceae</taxon>
        <taxon>Roseitalea</taxon>
    </lineage>
</organism>
<dbReference type="Proteomes" id="UP000293719">
    <property type="component" value="Chromosome"/>
</dbReference>
<dbReference type="KEGG" id="rpod:E0E05_12055"/>
<dbReference type="GeneID" id="90768033"/>
<keyword evidence="2" id="KW-0677">Repeat</keyword>
<dbReference type="AlphaFoldDB" id="A0A4V1A438"/>
<dbReference type="RefSeq" id="WP_131616937.1">
    <property type="nucleotide sequence ID" value="NZ_CP036532.1"/>
</dbReference>
<dbReference type="EMBL" id="CP036532">
    <property type="protein sequence ID" value="QBK31268.1"/>
    <property type="molecule type" value="Genomic_DNA"/>
</dbReference>
<dbReference type="SUPFAM" id="SSF101908">
    <property type="entry name" value="Putative isomerase YbhE"/>
    <property type="match status" value="1"/>
</dbReference>
<reference evidence="3 4" key="1">
    <citation type="journal article" date="2017" name="Int. J. Syst. Evol. Microbiol.">
        <title>Roseitalea porphyridii gen. nov., sp. nov., isolated from a red alga, and reclassification of Hoeflea suaedae Chung et al. 2013 as Pseudohoeflea suaedae gen. nov., comb. nov.</title>
        <authorList>
            <person name="Hyeon J.W."/>
            <person name="Jeong S.E."/>
            <person name="Baek K."/>
            <person name="Jeon C.O."/>
        </authorList>
    </citation>
    <scope>NUCLEOTIDE SEQUENCE [LARGE SCALE GENOMIC DNA]</scope>
    <source>
        <strain evidence="3 4">MA7-20</strain>
    </source>
</reference>
<evidence type="ECO:0000256" key="1">
    <source>
        <dbReference type="ARBA" id="ARBA00022574"/>
    </source>
</evidence>
<keyword evidence="4" id="KW-1185">Reference proteome</keyword>
<protein>
    <submittedName>
        <fullName evidence="3">WD40 repeat domain-containing protein</fullName>
    </submittedName>
</protein>
<name>A0A4V1A438_9HYPH</name>
<keyword evidence="1" id="KW-0853">WD repeat</keyword>
<dbReference type="InterPro" id="IPR015943">
    <property type="entry name" value="WD40/YVTN_repeat-like_dom_sf"/>
</dbReference>
<dbReference type="OrthoDB" id="9814620at2"/>
<dbReference type="Gene3D" id="2.130.10.10">
    <property type="entry name" value="YVTN repeat-like/Quinoprotein amine dehydrogenase"/>
    <property type="match status" value="3"/>
</dbReference>
<dbReference type="PANTHER" id="PTHR13720:SF33">
    <property type="entry name" value="HELP DOMAIN-CONTAINING PROTEIN"/>
    <property type="match status" value="1"/>
</dbReference>
<dbReference type="PANTHER" id="PTHR13720">
    <property type="entry name" value="WD-40 REPEAT PROTEIN"/>
    <property type="match status" value="1"/>
</dbReference>
<evidence type="ECO:0000313" key="4">
    <source>
        <dbReference type="Proteomes" id="UP000293719"/>
    </source>
</evidence>
<proteinExistence type="predicted"/>
<evidence type="ECO:0000313" key="3">
    <source>
        <dbReference type="EMBL" id="QBK31268.1"/>
    </source>
</evidence>
<dbReference type="InterPro" id="IPR050630">
    <property type="entry name" value="WD_repeat_EMAP"/>
</dbReference>
<evidence type="ECO:0000256" key="2">
    <source>
        <dbReference type="ARBA" id="ARBA00022737"/>
    </source>
</evidence>
<sequence length="332" mass="34683">MNLTLKALEVGVPLTGGGFAGNAYAVADGDGHVHVCGFDGAVSHRKLHEGAVLAVATDQKTGTIVTAGDDGRAIRVRPEGEPEVLHAGRKWVDTVAASPRGHVAWTAGKTIFLLPKGADTPVEATAPSSIADLSFSPDGKWLGAAVYGGAFLIRLSKPSETTMLNWQGAHNAVGFSPDGRFCVTSMLENALHVWRIDKPDEKHGRMGGYPAKPVSFDWTADGRYLATAGADVLVLWPFFGADGPIGQQAGVFAPEQSLLSRTVASRPNSQQIAIGYVDGSVALFDRKSQAFVPVADEHEAGAVNALSFSADGGRLGFTRERGVAGLAELGKG</sequence>